<protein>
    <submittedName>
        <fullName evidence="1">Uncharacterized protein</fullName>
    </submittedName>
</protein>
<sequence length="155" mass="17252">MPMVRNVCHTLALNESWKSNETSIGSGHSGQEGIGETVDTERPCGIDQPSALLLAFRVYIHAPRVGGKNFTDAAASFLYCRDISYNNEEHLHMLTNPRDAATRRCSVLRIAVGRVWPTFRNNRAIPRTSCWAKFITEFFECSGSRNADVDTFGIG</sequence>
<evidence type="ECO:0000313" key="2">
    <source>
        <dbReference type="Proteomes" id="UP000078492"/>
    </source>
</evidence>
<organism evidence="1 2">
    <name type="scientific">Trachymyrmex cornetzi</name>
    <dbReference type="NCBI Taxonomy" id="471704"/>
    <lineage>
        <taxon>Eukaryota</taxon>
        <taxon>Metazoa</taxon>
        <taxon>Ecdysozoa</taxon>
        <taxon>Arthropoda</taxon>
        <taxon>Hexapoda</taxon>
        <taxon>Insecta</taxon>
        <taxon>Pterygota</taxon>
        <taxon>Neoptera</taxon>
        <taxon>Endopterygota</taxon>
        <taxon>Hymenoptera</taxon>
        <taxon>Apocrita</taxon>
        <taxon>Aculeata</taxon>
        <taxon>Formicoidea</taxon>
        <taxon>Formicidae</taxon>
        <taxon>Myrmicinae</taxon>
        <taxon>Trachymyrmex</taxon>
    </lineage>
</organism>
<accession>A0A195DIU7</accession>
<dbReference type="EMBL" id="KQ980804">
    <property type="protein sequence ID" value="KYN12766.1"/>
    <property type="molecule type" value="Genomic_DNA"/>
</dbReference>
<proteinExistence type="predicted"/>
<dbReference type="AlphaFoldDB" id="A0A195DIU7"/>
<evidence type="ECO:0000313" key="1">
    <source>
        <dbReference type="EMBL" id="KYN12766.1"/>
    </source>
</evidence>
<name>A0A195DIU7_9HYME</name>
<reference evidence="1 2" key="1">
    <citation type="submission" date="2015-09" db="EMBL/GenBank/DDBJ databases">
        <title>Trachymyrmex cornetzi WGS genome.</title>
        <authorList>
            <person name="Nygaard S."/>
            <person name="Hu H."/>
            <person name="Boomsma J."/>
            <person name="Zhang G."/>
        </authorList>
    </citation>
    <scope>NUCLEOTIDE SEQUENCE [LARGE SCALE GENOMIC DNA]</scope>
    <source>
        <strain evidence="1">Tcor2-1</strain>
        <tissue evidence="1">Whole body</tissue>
    </source>
</reference>
<keyword evidence="2" id="KW-1185">Reference proteome</keyword>
<dbReference type="Proteomes" id="UP000078492">
    <property type="component" value="Unassembled WGS sequence"/>
</dbReference>
<gene>
    <name evidence="1" type="ORF">ALC57_15044</name>
</gene>